<feature type="non-terminal residue" evidence="2">
    <location>
        <position position="1"/>
    </location>
</feature>
<evidence type="ECO:0000313" key="2">
    <source>
        <dbReference type="EMBL" id="PHJ16452.1"/>
    </source>
</evidence>
<reference evidence="2 3" key="1">
    <citation type="journal article" date="2017" name="Int. J. Parasitol.">
        <title>The genome of the protozoan parasite Cystoisospora suis and a reverse vaccinology approach to identify vaccine candidates.</title>
        <authorList>
            <person name="Palmieri N."/>
            <person name="Shrestha A."/>
            <person name="Ruttkowski B."/>
            <person name="Beck T."/>
            <person name="Vogl C."/>
            <person name="Tomley F."/>
            <person name="Blake D.P."/>
            <person name="Joachim A."/>
        </authorList>
    </citation>
    <scope>NUCLEOTIDE SEQUENCE [LARGE SCALE GENOMIC DNA]</scope>
    <source>
        <strain evidence="2 3">Wien I</strain>
    </source>
</reference>
<gene>
    <name evidence="2" type="ORF">CSUI_009731</name>
</gene>
<evidence type="ECO:0008006" key="4">
    <source>
        <dbReference type="Google" id="ProtNLM"/>
    </source>
</evidence>
<evidence type="ECO:0000313" key="3">
    <source>
        <dbReference type="Proteomes" id="UP000221165"/>
    </source>
</evidence>
<comment type="caution">
    <text evidence="2">The sequence shown here is derived from an EMBL/GenBank/DDBJ whole genome shotgun (WGS) entry which is preliminary data.</text>
</comment>
<feature type="transmembrane region" description="Helical" evidence="1">
    <location>
        <begin position="64"/>
        <end position="83"/>
    </location>
</feature>
<feature type="non-terminal residue" evidence="2">
    <location>
        <position position="151"/>
    </location>
</feature>
<dbReference type="EMBL" id="MIGC01005936">
    <property type="protein sequence ID" value="PHJ16452.1"/>
    <property type="molecule type" value="Genomic_DNA"/>
</dbReference>
<keyword evidence="1" id="KW-1133">Transmembrane helix</keyword>
<dbReference type="GeneID" id="94433053"/>
<feature type="transmembrane region" description="Helical" evidence="1">
    <location>
        <begin position="12"/>
        <end position="32"/>
    </location>
</feature>
<dbReference type="VEuPathDB" id="ToxoDB:CSUI_009731"/>
<accession>A0A2C6KIX6</accession>
<proteinExistence type="predicted"/>
<keyword evidence="3" id="KW-1185">Reference proteome</keyword>
<keyword evidence="1" id="KW-0812">Transmembrane</keyword>
<dbReference type="RefSeq" id="XP_067918181.1">
    <property type="nucleotide sequence ID" value="XM_068069842.1"/>
</dbReference>
<name>A0A2C6KIX6_9APIC</name>
<keyword evidence="1" id="KW-0472">Membrane</keyword>
<sequence>KNKREETVLTCFFSPFFLSLCSFCSSSFFFLFREVFFFVVPRRLSSKETSETVGSSSFNGRQGFFPFLFSSFFLIMLEILPLMSSKSLLAIEALLPLLTNTFQEATQVMQVSFFGRSLFAFGVYLSNLSSILSSLVSTIFSPSSFCNRVLQ</sequence>
<evidence type="ECO:0000256" key="1">
    <source>
        <dbReference type="SAM" id="Phobius"/>
    </source>
</evidence>
<feature type="transmembrane region" description="Helical" evidence="1">
    <location>
        <begin position="118"/>
        <end position="140"/>
    </location>
</feature>
<dbReference type="AlphaFoldDB" id="A0A2C6KIX6"/>
<protein>
    <recommendedName>
        <fullName evidence="4">Transmembrane protein</fullName>
    </recommendedName>
</protein>
<organism evidence="2 3">
    <name type="scientific">Cystoisospora suis</name>
    <dbReference type="NCBI Taxonomy" id="483139"/>
    <lineage>
        <taxon>Eukaryota</taxon>
        <taxon>Sar</taxon>
        <taxon>Alveolata</taxon>
        <taxon>Apicomplexa</taxon>
        <taxon>Conoidasida</taxon>
        <taxon>Coccidia</taxon>
        <taxon>Eucoccidiorida</taxon>
        <taxon>Eimeriorina</taxon>
        <taxon>Sarcocystidae</taxon>
        <taxon>Cystoisospora</taxon>
    </lineage>
</organism>
<dbReference type="Proteomes" id="UP000221165">
    <property type="component" value="Unassembled WGS sequence"/>
</dbReference>